<evidence type="ECO:0000313" key="6">
    <source>
        <dbReference type="Proteomes" id="UP000015104"/>
    </source>
</evidence>
<evidence type="ECO:0000256" key="2">
    <source>
        <dbReference type="PROSITE-ProRule" id="PRU00089"/>
    </source>
</evidence>
<accession>T1KFD0</accession>
<feature type="compositionally biased region" description="Low complexity" evidence="3">
    <location>
        <begin position="70"/>
        <end position="92"/>
    </location>
</feature>
<name>T1KFD0_TETUR</name>
<protein>
    <recommendedName>
        <fullName evidence="4">Fork-head domain-containing protein</fullName>
    </recommendedName>
</protein>
<dbReference type="EMBL" id="CAEY01000035">
    <property type="status" value="NOT_ANNOTATED_CDS"/>
    <property type="molecule type" value="Genomic_DNA"/>
</dbReference>
<dbReference type="InterPro" id="IPR036390">
    <property type="entry name" value="WH_DNA-bd_sf"/>
</dbReference>
<dbReference type="InterPro" id="IPR047513">
    <property type="entry name" value="FOXJ1"/>
</dbReference>
<evidence type="ECO:0000313" key="5">
    <source>
        <dbReference type="EnsemblMetazoa" id="tetur10g02680.1"/>
    </source>
</evidence>
<keyword evidence="6" id="KW-1185">Reference proteome</keyword>
<dbReference type="GO" id="GO:0005634">
    <property type="term" value="C:nucleus"/>
    <property type="evidence" value="ECO:0007669"/>
    <property type="project" value="UniProtKB-SubCell"/>
</dbReference>
<evidence type="ECO:0000256" key="3">
    <source>
        <dbReference type="SAM" id="MobiDB-lite"/>
    </source>
</evidence>
<dbReference type="InterPro" id="IPR018122">
    <property type="entry name" value="TF_fork_head_CS_1"/>
</dbReference>
<feature type="DNA-binding region" description="Fork-head" evidence="2">
    <location>
        <begin position="231"/>
        <end position="277"/>
    </location>
</feature>
<feature type="compositionally biased region" description="Polar residues" evidence="3">
    <location>
        <begin position="44"/>
        <end position="54"/>
    </location>
</feature>
<proteinExistence type="predicted"/>
<keyword evidence="1 2" id="KW-0238">DNA-binding</keyword>
<dbReference type="STRING" id="32264.T1KFD0"/>
<dbReference type="GO" id="GO:0000978">
    <property type="term" value="F:RNA polymerase II cis-regulatory region sequence-specific DNA binding"/>
    <property type="evidence" value="ECO:0007669"/>
    <property type="project" value="TreeGrafter"/>
</dbReference>
<feature type="compositionally biased region" description="Low complexity" evidence="3">
    <location>
        <begin position="196"/>
        <end position="211"/>
    </location>
</feature>
<dbReference type="SUPFAM" id="SSF46785">
    <property type="entry name" value="Winged helix' DNA-binding domain"/>
    <property type="match status" value="1"/>
</dbReference>
<dbReference type="SMART" id="SM00339">
    <property type="entry name" value="FH"/>
    <property type="match status" value="1"/>
</dbReference>
<comment type="subcellular location">
    <subcellularLocation>
        <location evidence="2">Nucleus</location>
    </subcellularLocation>
</comment>
<feature type="compositionally biased region" description="Low complexity" evidence="3">
    <location>
        <begin position="160"/>
        <end position="184"/>
    </location>
</feature>
<dbReference type="EnsemblMetazoa" id="tetur10g02680.1">
    <property type="protein sequence ID" value="tetur10g02680.1"/>
    <property type="gene ID" value="tetur10g02680"/>
</dbReference>
<dbReference type="Gene3D" id="1.10.10.10">
    <property type="entry name" value="Winged helix-like DNA-binding domain superfamily/Winged helix DNA-binding domain"/>
    <property type="match status" value="1"/>
</dbReference>
<feature type="compositionally biased region" description="Polar residues" evidence="3">
    <location>
        <begin position="115"/>
        <end position="129"/>
    </location>
</feature>
<dbReference type="InterPro" id="IPR036388">
    <property type="entry name" value="WH-like_DNA-bd_sf"/>
</dbReference>
<dbReference type="PROSITE" id="PS50039">
    <property type="entry name" value="FORK_HEAD_3"/>
    <property type="match status" value="1"/>
</dbReference>
<feature type="region of interest" description="Disordered" evidence="3">
    <location>
        <begin position="24"/>
        <end position="129"/>
    </location>
</feature>
<dbReference type="PANTHER" id="PTHR46805:SF1">
    <property type="entry name" value="FORKHEAD BOX PROTEIN J1"/>
    <property type="match status" value="1"/>
</dbReference>
<evidence type="ECO:0000259" key="4">
    <source>
        <dbReference type="PROSITE" id="PS50039"/>
    </source>
</evidence>
<feature type="compositionally biased region" description="Polar residues" evidence="3">
    <location>
        <begin position="185"/>
        <end position="195"/>
    </location>
</feature>
<dbReference type="HOGENOM" id="CLU_1005853_0_0_1"/>
<dbReference type="Pfam" id="PF00250">
    <property type="entry name" value="Forkhead"/>
    <property type="match status" value="1"/>
</dbReference>
<dbReference type="AlphaFoldDB" id="T1KFD0"/>
<dbReference type="PROSITE" id="PS00657">
    <property type="entry name" value="FORK_HEAD_1"/>
    <property type="match status" value="1"/>
</dbReference>
<dbReference type="GO" id="GO:0000981">
    <property type="term" value="F:DNA-binding transcription factor activity, RNA polymerase II-specific"/>
    <property type="evidence" value="ECO:0007669"/>
    <property type="project" value="TreeGrafter"/>
</dbReference>
<reference evidence="5" key="2">
    <citation type="submission" date="2015-06" db="UniProtKB">
        <authorList>
            <consortium name="EnsemblMetazoa"/>
        </authorList>
    </citation>
    <scope>IDENTIFICATION</scope>
</reference>
<dbReference type="eggNOG" id="KOG2294">
    <property type="taxonomic scope" value="Eukaryota"/>
</dbReference>
<dbReference type="PRINTS" id="PR00053">
    <property type="entry name" value="FORKHEAD"/>
</dbReference>
<feature type="domain" description="Fork-head" evidence="4">
    <location>
        <begin position="231"/>
        <end position="277"/>
    </location>
</feature>
<feature type="compositionally biased region" description="Pro residues" evidence="3">
    <location>
        <begin position="100"/>
        <end position="110"/>
    </location>
</feature>
<evidence type="ECO:0000256" key="1">
    <source>
        <dbReference type="ARBA" id="ARBA00023125"/>
    </source>
</evidence>
<dbReference type="Proteomes" id="UP000015104">
    <property type="component" value="Unassembled WGS sequence"/>
</dbReference>
<dbReference type="PANTHER" id="PTHR46805">
    <property type="entry name" value="FORKHEAD BOX PROTEIN J1"/>
    <property type="match status" value="1"/>
</dbReference>
<reference evidence="6" key="1">
    <citation type="submission" date="2011-08" db="EMBL/GenBank/DDBJ databases">
        <authorList>
            <person name="Rombauts S."/>
        </authorList>
    </citation>
    <scope>NUCLEOTIDE SEQUENCE</scope>
    <source>
        <strain evidence="6">London</strain>
    </source>
</reference>
<keyword evidence="2" id="KW-0539">Nucleus</keyword>
<sequence>MLRSSTMIPNCLNNSPINDAVTVNVVSGNSDDDNDENREESHATCESSKVNMESRSPLIVQPRDQLNDYNETSPNSSNSPPSNLLPTSPETTANSATVLLPPPPPPPSSCPSPSRSTLTTFNESSPNVDDGLTSLTWLQNLNMCMTRLGAPTPPTPPASPVWTSTFNTSSSNSDASSVNISSSSIPLTNGSSNAPGSGRCRSSSSNTNTSKKAQTYSLEDIANYKTNGSVKPPYSYATLICMAMKVNKNKMTLSAIYRWIRENFLYYRNADPSWQVS</sequence>
<dbReference type="InterPro" id="IPR001766">
    <property type="entry name" value="Fork_head_dom"/>
</dbReference>
<feature type="region of interest" description="Disordered" evidence="3">
    <location>
        <begin position="148"/>
        <end position="211"/>
    </location>
</feature>
<organism evidence="5 6">
    <name type="scientific">Tetranychus urticae</name>
    <name type="common">Two-spotted spider mite</name>
    <dbReference type="NCBI Taxonomy" id="32264"/>
    <lineage>
        <taxon>Eukaryota</taxon>
        <taxon>Metazoa</taxon>
        <taxon>Ecdysozoa</taxon>
        <taxon>Arthropoda</taxon>
        <taxon>Chelicerata</taxon>
        <taxon>Arachnida</taxon>
        <taxon>Acari</taxon>
        <taxon>Acariformes</taxon>
        <taxon>Trombidiformes</taxon>
        <taxon>Prostigmata</taxon>
        <taxon>Eleutherengona</taxon>
        <taxon>Raphignathae</taxon>
        <taxon>Tetranychoidea</taxon>
        <taxon>Tetranychidae</taxon>
        <taxon>Tetranychus</taxon>
    </lineage>
</organism>